<accession>A0A7W9YFD3</accession>
<dbReference type="NCBIfam" id="TIGR00026">
    <property type="entry name" value="hi_GC_TIGR00026"/>
    <property type="match status" value="1"/>
</dbReference>
<evidence type="ECO:0000256" key="1">
    <source>
        <dbReference type="ARBA" id="ARBA00008710"/>
    </source>
</evidence>
<evidence type="ECO:0000313" key="3">
    <source>
        <dbReference type="EMBL" id="MBB6170246.1"/>
    </source>
</evidence>
<evidence type="ECO:0000313" key="4">
    <source>
        <dbReference type="Proteomes" id="UP000546642"/>
    </source>
</evidence>
<protein>
    <submittedName>
        <fullName evidence="3">Deazaflavin-dependent oxidoreductase (Nitroreductase family)</fullName>
    </submittedName>
</protein>
<dbReference type="Pfam" id="PF04075">
    <property type="entry name" value="F420H2_quin_red"/>
    <property type="match status" value="1"/>
</dbReference>
<dbReference type="Gene3D" id="2.30.110.10">
    <property type="entry name" value="Electron Transport, Fmn-binding Protein, Chain A"/>
    <property type="match status" value="1"/>
</dbReference>
<dbReference type="SUPFAM" id="SSF50475">
    <property type="entry name" value="FMN-binding split barrel"/>
    <property type="match status" value="1"/>
</dbReference>
<dbReference type="GO" id="GO:0016491">
    <property type="term" value="F:oxidoreductase activity"/>
    <property type="evidence" value="ECO:0007669"/>
    <property type="project" value="InterPro"/>
</dbReference>
<keyword evidence="4" id="KW-1185">Reference proteome</keyword>
<comment type="caution">
    <text evidence="3">The sequence shown here is derived from an EMBL/GenBank/DDBJ whole genome shotgun (WGS) entry which is preliminary data.</text>
</comment>
<dbReference type="GO" id="GO:0005886">
    <property type="term" value="C:plasma membrane"/>
    <property type="evidence" value="ECO:0007669"/>
    <property type="project" value="TreeGrafter"/>
</dbReference>
<dbReference type="InterPro" id="IPR012349">
    <property type="entry name" value="Split_barrel_FMN-bd"/>
</dbReference>
<dbReference type="GO" id="GO:0070967">
    <property type="term" value="F:coenzyme F420 binding"/>
    <property type="evidence" value="ECO:0007669"/>
    <property type="project" value="TreeGrafter"/>
</dbReference>
<evidence type="ECO:0000256" key="2">
    <source>
        <dbReference type="ARBA" id="ARBA00049106"/>
    </source>
</evidence>
<dbReference type="InterPro" id="IPR004378">
    <property type="entry name" value="F420H2_quin_Rdtase"/>
</dbReference>
<dbReference type="PANTHER" id="PTHR39428:SF3">
    <property type="entry name" value="DEAZAFLAVIN-DEPENDENT NITROREDUCTASE"/>
    <property type="match status" value="1"/>
</dbReference>
<dbReference type="EMBL" id="JACHDS010000001">
    <property type="protein sequence ID" value="MBB6170246.1"/>
    <property type="molecule type" value="Genomic_DNA"/>
</dbReference>
<organism evidence="3 4">
    <name type="scientific">Nocardiopsis mwathae</name>
    <dbReference type="NCBI Taxonomy" id="1472723"/>
    <lineage>
        <taxon>Bacteria</taxon>
        <taxon>Bacillati</taxon>
        <taxon>Actinomycetota</taxon>
        <taxon>Actinomycetes</taxon>
        <taxon>Streptosporangiales</taxon>
        <taxon>Nocardiopsidaceae</taxon>
        <taxon>Nocardiopsis</taxon>
    </lineage>
</organism>
<name>A0A7W9YFD3_9ACTN</name>
<dbReference type="PANTHER" id="PTHR39428">
    <property type="entry name" value="F420H(2)-DEPENDENT QUINONE REDUCTASE RV1261C"/>
    <property type="match status" value="1"/>
</dbReference>
<comment type="similarity">
    <text evidence="1">Belongs to the F420H(2)-dependent quinone reductase family.</text>
</comment>
<proteinExistence type="inferred from homology"/>
<dbReference type="Proteomes" id="UP000546642">
    <property type="component" value="Unassembled WGS sequence"/>
</dbReference>
<dbReference type="RefSeq" id="WP_184072765.1">
    <property type="nucleotide sequence ID" value="NZ_JACHDS010000001.1"/>
</dbReference>
<sequence>MPRQRPAALDSPLTKRALKIMSRVNAFAYRATDGYVGGRLPAHSGAPDGIPVCLLTTRGRKTGRLRTAPLLYLSDPGSEGERVVVVASQGGMERHPLWFRNILAEPTVIVQTGGRMRRMRARVADDLERAELWPRLVELYPDYADYQSWTDRVIPVVICEAAARPAA</sequence>
<comment type="catalytic activity">
    <reaction evidence="2">
        <text>oxidized coenzyme F420-(gamma-L-Glu)(n) + a quinol + H(+) = reduced coenzyme F420-(gamma-L-Glu)(n) + a quinone</text>
        <dbReference type="Rhea" id="RHEA:39663"/>
        <dbReference type="Rhea" id="RHEA-COMP:12939"/>
        <dbReference type="Rhea" id="RHEA-COMP:14378"/>
        <dbReference type="ChEBI" id="CHEBI:15378"/>
        <dbReference type="ChEBI" id="CHEBI:24646"/>
        <dbReference type="ChEBI" id="CHEBI:132124"/>
        <dbReference type="ChEBI" id="CHEBI:133980"/>
        <dbReference type="ChEBI" id="CHEBI:139511"/>
    </reaction>
</comment>
<gene>
    <name evidence="3" type="ORF">HNR23_000306</name>
</gene>
<reference evidence="3 4" key="1">
    <citation type="submission" date="2020-08" db="EMBL/GenBank/DDBJ databases">
        <title>Sequencing the genomes of 1000 actinobacteria strains.</title>
        <authorList>
            <person name="Klenk H.-P."/>
        </authorList>
    </citation>
    <scope>NUCLEOTIDE SEQUENCE [LARGE SCALE GENOMIC DNA]</scope>
    <source>
        <strain evidence="3 4">DSM 46659</strain>
    </source>
</reference>
<dbReference type="AlphaFoldDB" id="A0A7W9YFD3"/>